<accession>A0ABS5QFA3</accession>
<keyword evidence="5" id="KW-1185">Reference proteome</keyword>
<reference evidence="4 5" key="1">
    <citation type="submission" date="2021-05" db="EMBL/GenBank/DDBJ databases">
        <title>Roseococcus sp. XZZS9, whole genome shotgun sequencing project.</title>
        <authorList>
            <person name="Zhao G."/>
            <person name="Shen L."/>
        </authorList>
    </citation>
    <scope>NUCLEOTIDE SEQUENCE [LARGE SCALE GENOMIC DNA]</scope>
    <source>
        <strain evidence="4 5">XZZS9</strain>
    </source>
</reference>
<keyword evidence="3" id="KW-0378">Hydrolase</keyword>
<dbReference type="PANTHER" id="PTHR43343">
    <property type="entry name" value="PEPTIDASE S12"/>
    <property type="match status" value="1"/>
</dbReference>
<dbReference type="Pfam" id="PF13365">
    <property type="entry name" value="Trypsin_2"/>
    <property type="match status" value="1"/>
</dbReference>
<dbReference type="InterPro" id="IPR043504">
    <property type="entry name" value="Peptidase_S1_PA_chymotrypsin"/>
</dbReference>
<gene>
    <name evidence="4" type="ORF">KHU32_11740</name>
</gene>
<evidence type="ECO:0000256" key="3">
    <source>
        <dbReference type="ARBA" id="ARBA00022801"/>
    </source>
</evidence>
<keyword evidence="2" id="KW-0645">Protease</keyword>
<dbReference type="Proteomes" id="UP000766336">
    <property type="component" value="Unassembled WGS sequence"/>
</dbReference>
<dbReference type="EMBL" id="JAHCDA010000002">
    <property type="protein sequence ID" value="MBS7811610.1"/>
    <property type="molecule type" value="Genomic_DNA"/>
</dbReference>
<evidence type="ECO:0000256" key="2">
    <source>
        <dbReference type="ARBA" id="ARBA00022670"/>
    </source>
</evidence>
<dbReference type="PANTHER" id="PTHR43343:SF3">
    <property type="entry name" value="PROTEASE DO-LIKE 8, CHLOROPLASTIC"/>
    <property type="match status" value="1"/>
</dbReference>
<protein>
    <submittedName>
        <fullName evidence="4">Trypsin-like peptidase domain-containing protein</fullName>
    </submittedName>
</protein>
<evidence type="ECO:0000313" key="4">
    <source>
        <dbReference type="EMBL" id="MBS7811610.1"/>
    </source>
</evidence>
<dbReference type="Gene3D" id="2.40.10.10">
    <property type="entry name" value="Trypsin-like serine proteases"/>
    <property type="match status" value="2"/>
</dbReference>
<dbReference type="SUPFAM" id="SSF50494">
    <property type="entry name" value="Trypsin-like serine proteases"/>
    <property type="match status" value="1"/>
</dbReference>
<evidence type="ECO:0000256" key="1">
    <source>
        <dbReference type="ARBA" id="ARBA00010541"/>
    </source>
</evidence>
<evidence type="ECO:0000313" key="5">
    <source>
        <dbReference type="Proteomes" id="UP000766336"/>
    </source>
</evidence>
<dbReference type="RefSeq" id="WP_213670275.1">
    <property type="nucleotide sequence ID" value="NZ_JAHCDA010000002.1"/>
</dbReference>
<dbReference type="InterPro" id="IPR009003">
    <property type="entry name" value="Peptidase_S1_PA"/>
</dbReference>
<dbReference type="InterPro" id="IPR001940">
    <property type="entry name" value="Peptidase_S1C"/>
</dbReference>
<name>A0ABS5QFA3_9PROT</name>
<dbReference type="PRINTS" id="PR00834">
    <property type="entry name" value="PROTEASES2C"/>
</dbReference>
<proteinExistence type="inferred from homology"/>
<dbReference type="InterPro" id="IPR051201">
    <property type="entry name" value="Chloro_Bact_Ser_Proteases"/>
</dbReference>
<sequence length="184" mass="19559">MNEISARDVFASARTSVWMLRAMAPGGTVLQGSAIAVSSRHLLTTCHLVSTTDSAEISQGSARRAVSVVLRDQRTDRCILAVAEPTLRPVRAVRPFRQLGVGERVYTVSAPAGRELTLGEGLVSSLHPSPTLSIIQTTAPMSLGSSGGALFDARGNLIGVVAFRAREVRSLGFAIAAEDFWTLR</sequence>
<organism evidence="4 5">
    <name type="scientific">Roseococcus pinisoli</name>
    <dbReference type="NCBI Taxonomy" id="2835040"/>
    <lineage>
        <taxon>Bacteria</taxon>
        <taxon>Pseudomonadati</taxon>
        <taxon>Pseudomonadota</taxon>
        <taxon>Alphaproteobacteria</taxon>
        <taxon>Acetobacterales</taxon>
        <taxon>Roseomonadaceae</taxon>
        <taxon>Roseococcus</taxon>
    </lineage>
</organism>
<comment type="caution">
    <text evidence="4">The sequence shown here is derived from an EMBL/GenBank/DDBJ whole genome shotgun (WGS) entry which is preliminary data.</text>
</comment>
<comment type="similarity">
    <text evidence="1">Belongs to the peptidase S1C family.</text>
</comment>